<gene>
    <name evidence="1" type="ORF">RRG08_027614</name>
</gene>
<dbReference type="EMBL" id="JAWDGP010001951">
    <property type="protein sequence ID" value="KAK3786658.1"/>
    <property type="molecule type" value="Genomic_DNA"/>
</dbReference>
<evidence type="ECO:0000313" key="2">
    <source>
        <dbReference type="Proteomes" id="UP001283361"/>
    </source>
</evidence>
<proteinExistence type="predicted"/>
<sequence length="116" mass="12876">MGTWCGARTALWSWTTGSDCLHKRSRQEWGPGACELHGEALSMFRVTGRPGRIERSKDHQQLYPVQVLFTWSTFDNSERSCTVSDLLLEELLSTNPGSACDAWPLSLGSCPNVSSQ</sequence>
<reference evidence="1" key="1">
    <citation type="journal article" date="2023" name="G3 (Bethesda)">
        <title>A reference genome for the long-term kleptoplast-retaining sea slug Elysia crispata morphotype clarki.</title>
        <authorList>
            <person name="Eastman K.E."/>
            <person name="Pendleton A.L."/>
            <person name="Shaikh M.A."/>
            <person name="Suttiyut T."/>
            <person name="Ogas R."/>
            <person name="Tomko P."/>
            <person name="Gavelis G."/>
            <person name="Widhalm J.R."/>
            <person name="Wisecaver J.H."/>
        </authorList>
    </citation>
    <scope>NUCLEOTIDE SEQUENCE</scope>
    <source>
        <strain evidence="1">ECLA1</strain>
    </source>
</reference>
<dbReference type="AlphaFoldDB" id="A0AAE1DYW4"/>
<keyword evidence="2" id="KW-1185">Reference proteome</keyword>
<evidence type="ECO:0000313" key="1">
    <source>
        <dbReference type="EMBL" id="KAK3786658.1"/>
    </source>
</evidence>
<accession>A0AAE1DYW4</accession>
<dbReference type="Proteomes" id="UP001283361">
    <property type="component" value="Unassembled WGS sequence"/>
</dbReference>
<comment type="caution">
    <text evidence="1">The sequence shown here is derived from an EMBL/GenBank/DDBJ whole genome shotgun (WGS) entry which is preliminary data.</text>
</comment>
<name>A0AAE1DYW4_9GAST</name>
<protein>
    <submittedName>
        <fullName evidence="1">Uncharacterized protein</fullName>
    </submittedName>
</protein>
<organism evidence="1 2">
    <name type="scientific">Elysia crispata</name>
    <name type="common">lettuce slug</name>
    <dbReference type="NCBI Taxonomy" id="231223"/>
    <lineage>
        <taxon>Eukaryota</taxon>
        <taxon>Metazoa</taxon>
        <taxon>Spiralia</taxon>
        <taxon>Lophotrochozoa</taxon>
        <taxon>Mollusca</taxon>
        <taxon>Gastropoda</taxon>
        <taxon>Heterobranchia</taxon>
        <taxon>Euthyneura</taxon>
        <taxon>Panpulmonata</taxon>
        <taxon>Sacoglossa</taxon>
        <taxon>Placobranchoidea</taxon>
        <taxon>Plakobranchidae</taxon>
        <taxon>Elysia</taxon>
    </lineage>
</organism>